<protein>
    <submittedName>
        <fullName evidence="1">Uncharacterized protein</fullName>
    </submittedName>
</protein>
<organism evidence="1 2">
    <name type="scientific">Trichinella patagoniensis</name>
    <dbReference type="NCBI Taxonomy" id="990121"/>
    <lineage>
        <taxon>Eukaryota</taxon>
        <taxon>Metazoa</taxon>
        <taxon>Ecdysozoa</taxon>
        <taxon>Nematoda</taxon>
        <taxon>Enoplea</taxon>
        <taxon>Dorylaimia</taxon>
        <taxon>Trichinellida</taxon>
        <taxon>Trichinellidae</taxon>
        <taxon>Trichinella</taxon>
    </lineage>
</organism>
<keyword evidence="2" id="KW-1185">Reference proteome</keyword>
<reference evidence="1 2" key="1">
    <citation type="submission" date="2015-01" db="EMBL/GenBank/DDBJ databases">
        <title>Evolution of Trichinella species and genotypes.</title>
        <authorList>
            <person name="Korhonen P.K."/>
            <person name="Edoardo P."/>
            <person name="Giuseppe L.R."/>
            <person name="Gasser R.B."/>
        </authorList>
    </citation>
    <scope>NUCLEOTIDE SEQUENCE [LARGE SCALE GENOMIC DNA]</scope>
    <source>
        <strain evidence="1">ISS2496</strain>
    </source>
</reference>
<evidence type="ECO:0000313" key="2">
    <source>
        <dbReference type="Proteomes" id="UP000054783"/>
    </source>
</evidence>
<name>A0A0V0YP10_9BILA</name>
<accession>A0A0V0YP10</accession>
<evidence type="ECO:0000313" key="1">
    <source>
        <dbReference type="EMBL" id="KRY02084.1"/>
    </source>
</evidence>
<dbReference type="Gene3D" id="3.10.10.10">
    <property type="entry name" value="HIV Type 1 Reverse Transcriptase, subunit A, domain 1"/>
    <property type="match status" value="1"/>
</dbReference>
<feature type="non-terminal residue" evidence="1">
    <location>
        <position position="1"/>
    </location>
</feature>
<feature type="non-terminal residue" evidence="1">
    <location>
        <position position="43"/>
    </location>
</feature>
<comment type="caution">
    <text evidence="1">The sequence shown here is derived from an EMBL/GenBank/DDBJ whole genome shotgun (WGS) entry which is preliminary data.</text>
</comment>
<dbReference type="AlphaFoldDB" id="A0A0V0YP10"/>
<dbReference type="EMBL" id="JYDQ01004258">
    <property type="protein sequence ID" value="KRY02084.1"/>
    <property type="molecule type" value="Genomic_DNA"/>
</dbReference>
<dbReference type="Proteomes" id="UP000054783">
    <property type="component" value="Unassembled WGS sequence"/>
</dbReference>
<sequence>LKKGFIRPSSSPWACPVLFVKKKDGSTTCMISSLDPQSSPRWI</sequence>
<gene>
    <name evidence="1" type="ORF">T12_188</name>
</gene>
<dbReference type="SUPFAM" id="SSF56672">
    <property type="entry name" value="DNA/RNA polymerases"/>
    <property type="match status" value="1"/>
</dbReference>
<proteinExistence type="predicted"/>
<dbReference type="InterPro" id="IPR043502">
    <property type="entry name" value="DNA/RNA_pol_sf"/>
</dbReference>